<dbReference type="CDD" id="cd08422">
    <property type="entry name" value="PBP2_CrgA_like"/>
    <property type="match status" value="1"/>
</dbReference>
<evidence type="ECO:0000313" key="7">
    <source>
        <dbReference type="Proteomes" id="UP000070186"/>
    </source>
</evidence>
<dbReference type="Proteomes" id="UP000070186">
    <property type="component" value="Unassembled WGS sequence"/>
</dbReference>
<dbReference type="SUPFAM" id="SSF46785">
    <property type="entry name" value="Winged helix' DNA-binding domain"/>
    <property type="match status" value="1"/>
</dbReference>
<evidence type="ECO:0000313" key="6">
    <source>
        <dbReference type="EMBL" id="KXB29143.1"/>
    </source>
</evidence>
<dbReference type="PROSITE" id="PS50931">
    <property type="entry name" value="HTH_LYSR"/>
    <property type="match status" value="1"/>
</dbReference>
<dbReference type="PANTHER" id="PTHR30537">
    <property type="entry name" value="HTH-TYPE TRANSCRIPTIONAL REGULATOR"/>
    <property type="match status" value="1"/>
</dbReference>
<dbReference type="PANTHER" id="PTHR30537:SF5">
    <property type="entry name" value="HTH-TYPE TRANSCRIPTIONAL ACTIVATOR TTDR-RELATED"/>
    <property type="match status" value="1"/>
</dbReference>
<dbReference type="EMBL" id="LODL01000040">
    <property type="protein sequence ID" value="KXB29143.1"/>
    <property type="molecule type" value="Genomic_DNA"/>
</dbReference>
<reference evidence="6 7" key="1">
    <citation type="submission" date="2015-12" db="EMBL/GenBank/DDBJ databases">
        <title>Nitrous oxide reduction kinetics distinguish bacteria harboring typical versus atypical NosZ.</title>
        <authorList>
            <person name="Yoon S."/>
            <person name="Nissen S."/>
            <person name="Park D."/>
            <person name="Sanford R.A."/>
            <person name="Loeffler F.E."/>
        </authorList>
    </citation>
    <scope>NUCLEOTIDE SEQUENCE [LARGE SCALE GENOMIC DNA]</scope>
    <source>
        <strain evidence="6 7">ATCC BAA-841</strain>
    </source>
</reference>
<comment type="caution">
    <text evidence="6">The sequence shown here is derived from an EMBL/GenBank/DDBJ whole genome shotgun (WGS) entry which is preliminary data.</text>
</comment>
<dbReference type="InterPro" id="IPR005119">
    <property type="entry name" value="LysR_subst-bd"/>
</dbReference>
<evidence type="ECO:0000256" key="3">
    <source>
        <dbReference type="ARBA" id="ARBA00023125"/>
    </source>
</evidence>
<protein>
    <submittedName>
        <fullName evidence="6">LysR family transcriptional regulator</fullName>
    </submittedName>
</protein>
<name>A0A133XDY6_9RHOO</name>
<keyword evidence="7" id="KW-1185">Reference proteome</keyword>
<dbReference type="Pfam" id="PF03466">
    <property type="entry name" value="LysR_substrate"/>
    <property type="match status" value="1"/>
</dbReference>
<dbReference type="GO" id="GO:0003700">
    <property type="term" value="F:DNA-binding transcription factor activity"/>
    <property type="evidence" value="ECO:0007669"/>
    <property type="project" value="InterPro"/>
</dbReference>
<keyword evidence="3" id="KW-0238">DNA-binding</keyword>
<dbReference type="AlphaFoldDB" id="A0A133XDY6"/>
<accession>A0A133XDY6</accession>
<evidence type="ECO:0000256" key="2">
    <source>
        <dbReference type="ARBA" id="ARBA00023015"/>
    </source>
</evidence>
<dbReference type="Pfam" id="PF00126">
    <property type="entry name" value="HTH_1"/>
    <property type="match status" value="1"/>
</dbReference>
<dbReference type="Gene3D" id="1.10.10.10">
    <property type="entry name" value="Winged helix-like DNA-binding domain superfamily/Winged helix DNA-binding domain"/>
    <property type="match status" value="1"/>
</dbReference>
<dbReference type="GO" id="GO:0003677">
    <property type="term" value="F:DNA binding"/>
    <property type="evidence" value="ECO:0007669"/>
    <property type="project" value="UniProtKB-KW"/>
</dbReference>
<keyword evidence="4" id="KW-0804">Transcription</keyword>
<dbReference type="InterPro" id="IPR036388">
    <property type="entry name" value="WH-like_DNA-bd_sf"/>
</dbReference>
<proteinExistence type="inferred from homology"/>
<organism evidence="6 7">
    <name type="scientific">Dechloromonas denitrificans</name>
    <dbReference type="NCBI Taxonomy" id="281362"/>
    <lineage>
        <taxon>Bacteria</taxon>
        <taxon>Pseudomonadati</taxon>
        <taxon>Pseudomonadota</taxon>
        <taxon>Betaproteobacteria</taxon>
        <taxon>Rhodocyclales</taxon>
        <taxon>Azonexaceae</taxon>
        <taxon>Dechloromonas</taxon>
    </lineage>
</organism>
<dbReference type="RefSeq" id="WP_066887529.1">
    <property type="nucleotide sequence ID" value="NZ_LODL01000040.1"/>
</dbReference>
<dbReference type="InterPro" id="IPR036390">
    <property type="entry name" value="WH_DNA-bd_sf"/>
</dbReference>
<comment type="similarity">
    <text evidence="1">Belongs to the LysR transcriptional regulatory family.</text>
</comment>
<dbReference type="InterPro" id="IPR058163">
    <property type="entry name" value="LysR-type_TF_proteobact-type"/>
</dbReference>
<gene>
    <name evidence="6" type="ORF">AT959_19615</name>
</gene>
<evidence type="ECO:0000256" key="4">
    <source>
        <dbReference type="ARBA" id="ARBA00023163"/>
    </source>
</evidence>
<dbReference type="STRING" id="281362.AT959_19615"/>
<dbReference type="Gene3D" id="3.40.190.290">
    <property type="match status" value="1"/>
</dbReference>
<dbReference type="InterPro" id="IPR000847">
    <property type="entry name" value="LysR_HTH_N"/>
</dbReference>
<sequence>MSLDANDLILFAHIIETGSFARAAERTGLPKSTLSRRITQLETKLGERLLTRSTRRLTITEFGERILDHAKRLLEETEAASAMAQHRQGMPRGVLRVSLLPDFAELDLTPLLLEYASSYPEVRLELDLSPRRVDLIAERFDLAIRAASRLPDDSTLVARKLCELQNGLYASPAYLQRYGEPVSPAELPRHAGLGMIGGTGDALPWRLSRGAELWEGTPHGPLAANSPSLQRDLATHGMGIVGLADRFATPWVERGLLKRILPDWQLPGVTIWSVMPGRRLVPARTTAFIEMLRSTLSRGQ</sequence>
<dbReference type="SUPFAM" id="SSF53850">
    <property type="entry name" value="Periplasmic binding protein-like II"/>
    <property type="match status" value="1"/>
</dbReference>
<dbReference type="FunFam" id="1.10.10.10:FF:000001">
    <property type="entry name" value="LysR family transcriptional regulator"/>
    <property type="match status" value="1"/>
</dbReference>
<feature type="domain" description="HTH lysR-type" evidence="5">
    <location>
        <begin position="3"/>
        <end position="60"/>
    </location>
</feature>
<evidence type="ECO:0000256" key="1">
    <source>
        <dbReference type="ARBA" id="ARBA00009437"/>
    </source>
</evidence>
<evidence type="ECO:0000259" key="5">
    <source>
        <dbReference type="PROSITE" id="PS50931"/>
    </source>
</evidence>
<keyword evidence="2" id="KW-0805">Transcription regulation</keyword>